<sequence>MFHTSARRYAETSRLILRAWQSSDLAAFRALNGDALVMAHFPAKLAPQQSDALAERLQQRIVEQGWGFWALERKHSGEFIGFCGLNRPQWQAAFTPCVEIGWRLARPYWRQGYAREAARAALALGFTQLALAEIVAFTVPGNVRSLAVMQAIGMRRDIDGDFLHPQLPPEHPLARHVLYRLAAGDWRAQTSSS</sequence>
<gene>
    <name evidence="2" type="ORF">DFP86_11224</name>
</gene>
<proteinExistence type="predicted"/>
<dbReference type="PANTHER" id="PTHR43792:SF1">
    <property type="entry name" value="N-ACETYLTRANSFERASE DOMAIN-CONTAINING PROTEIN"/>
    <property type="match status" value="1"/>
</dbReference>
<dbReference type="InterPro" id="IPR000182">
    <property type="entry name" value="GNAT_dom"/>
</dbReference>
<accession>A0A4V3DUL1</accession>
<dbReference type="GO" id="GO:0016747">
    <property type="term" value="F:acyltransferase activity, transferring groups other than amino-acyl groups"/>
    <property type="evidence" value="ECO:0007669"/>
    <property type="project" value="InterPro"/>
</dbReference>
<dbReference type="Proteomes" id="UP000295611">
    <property type="component" value="Unassembled WGS sequence"/>
</dbReference>
<dbReference type="RefSeq" id="WP_133682420.1">
    <property type="nucleotide sequence ID" value="NZ_SNZP01000012.1"/>
</dbReference>
<evidence type="ECO:0000313" key="2">
    <source>
        <dbReference type="EMBL" id="TDR73820.1"/>
    </source>
</evidence>
<dbReference type="AlphaFoldDB" id="A0A4V3DUL1"/>
<dbReference type="Gene3D" id="3.40.630.30">
    <property type="match status" value="1"/>
</dbReference>
<feature type="domain" description="N-acetyltransferase" evidence="1">
    <location>
        <begin position="15"/>
        <end position="174"/>
    </location>
</feature>
<keyword evidence="2" id="KW-0808">Transferase</keyword>
<dbReference type="Pfam" id="PF13302">
    <property type="entry name" value="Acetyltransf_3"/>
    <property type="match status" value="1"/>
</dbReference>
<keyword evidence="3" id="KW-1185">Reference proteome</keyword>
<dbReference type="InterPro" id="IPR051531">
    <property type="entry name" value="N-acetyltransferase"/>
</dbReference>
<evidence type="ECO:0000313" key="3">
    <source>
        <dbReference type="Proteomes" id="UP000295611"/>
    </source>
</evidence>
<name>A0A4V3DUL1_9NEIS</name>
<comment type="caution">
    <text evidence="2">The sequence shown here is derived from an EMBL/GenBank/DDBJ whole genome shotgun (WGS) entry which is preliminary data.</text>
</comment>
<dbReference type="PANTHER" id="PTHR43792">
    <property type="entry name" value="GNAT FAMILY, PUTATIVE (AFU_ORTHOLOGUE AFUA_3G00765)-RELATED-RELATED"/>
    <property type="match status" value="1"/>
</dbReference>
<organism evidence="2 3">
    <name type="scientific">Paludibacterium purpuratum</name>
    <dbReference type="NCBI Taxonomy" id="1144873"/>
    <lineage>
        <taxon>Bacteria</taxon>
        <taxon>Pseudomonadati</taxon>
        <taxon>Pseudomonadota</taxon>
        <taxon>Betaproteobacteria</taxon>
        <taxon>Neisseriales</taxon>
        <taxon>Chromobacteriaceae</taxon>
        <taxon>Paludibacterium</taxon>
    </lineage>
</organism>
<dbReference type="InterPro" id="IPR016181">
    <property type="entry name" value="Acyl_CoA_acyltransferase"/>
</dbReference>
<dbReference type="SUPFAM" id="SSF55729">
    <property type="entry name" value="Acyl-CoA N-acyltransferases (Nat)"/>
    <property type="match status" value="1"/>
</dbReference>
<dbReference type="EMBL" id="SNZP01000012">
    <property type="protein sequence ID" value="TDR73820.1"/>
    <property type="molecule type" value="Genomic_DNA"/>
</dbReference>
<dbReference type="PROSITE" id="PS51186">
    <property type="entry name" value="GNAT"/>
    <property type="match status" value="1"/>
</dbReference>
<reference evidence="2 3" key="1">
    <citation type="submission" date="2019-03" db="EMBL/GenBank/DDBJ databases">
        <title>Genomic Encyclopedia of Type Strains, Phase III (KMG-III): the genomes of soil and plant-associated and newly described type strains.</title>
        <authorList>
            <person name="Whitman W."/>
        </authorList>
    </citation>
    <scope>NUCLEOTIDE SEQUENCE [LARGE SCALE GENOMIC DNA]</scope>
    <source>
        <strain evidence="2 3">CECT 8976</strain>
    </source>
</reference>
<dbReference type="OrthoDB" id="9801656at2"/>
<evidence type="ECO:0000259" key="1">
    <source>
        <dbReference type="PROSITE" id="PS51186"/>
    </source>
</evidence>
<protein>
    <submittedName>
        <fullName evidence="2">RimJ/RimL family protein N-acetyltransferase</fullName>
    </submittedName>
</protein>